<proteinExistence type="predicted"/>
<dbReference type="Proteomes" id="UP000748332">
    <property type="component" value="Unassembled WGS sequence"/>
</dbReference>
<organism evidence="1 2">
    <name type="scientific">Candidatus Dojkabacteria bacterium</name>
    <dbReference type="NCBI Taxonomy" id="2099670"/>
    <lineage>
        <taxon>Bacteria</taxon>
        <taxon>Candidatus Dojkabacteria</taxon>
    </lineage>
</organism>
<evidence type="ECO:0000313" key="1">
    <source>
        <dbReference type="EMBL" id="MCA9375318.1"/>
    </source>
</evidence>
<gene>
    <name evidence="1" type="ORF">KC622_03235</name>
</gene>
<dbReference type="AlphaFoldDB" id="A0A955KVN7"/>
<sequence length="90" mass="10523">MDNLVLQRIRDFLKSQGVSEDSPNFEMLFNKTLSTFLGYVSTKYNNLEIEGLVDDILNRVDLKKVEQKIEAIKLTEKEQINLLEEFLNEI</sequence>
<name>A0A955KVN7_9BACT</name>
<accession>A0A955KVN7</accession>
<comment type="caution">
    <text evidence="1">The sequence shown here is derived from an EMBL/GenBank/DDBJ whole genome shotgun (WGS) entry which is preliminary data.</text>
</comment>
<evidence type="ECO:0000313" key="2">
    <source>
        <dbReference type="Proteomes" id="UP000748332"/>
    </source>
</evidence>
<reference evidence="1" key="1">
    <citation type="submission" date="2020-04" db="EMBL/GenBank/DDBJ databases">
        <authorList>
            <person name="Zhang T."/>
        </authorList>
    </citation>
    <scope>NUCLEOTIDE SEQUENCE</scope>
    <source>
        <strain evidence="1">HKST-UBA16</strain>
    </source>
</reference>
<reference evidence="1" key="2">
    <citation type="journal article" date="2021" name="Microbiome">
        <title>Successional dynamics and alternative stable states in a saline activated sludge microbial community over 9 years.</title>
        <authorList>
            <person name="Wang Y."/>
            <person name="Ye J."/>
            <person name="Ju F."/>
            <person name="Liu L."/>
            <person name="Boyd J.A."/>
            <person name="Deng Y."/>
            <person name="Parks D.H."/>
            <person name="Jiang X."/>
            <person name="Yin X."/>
            <person name="Woodcroft B.J."/>
            <person name="Tyson G.W."/>
            <person name="Hugenholtz P."/>
            <person name="Polz M.F."/>
            <person name="Zhang T."/>
        </authorList>
    </citation>
    <scope>NUCLEOTIDE SEQUENCE</scope>
    <source>
        <strain evidence="1">HKST-UBA16</strain>
    </source>
</reference>
<dbReference type="EMBL" id="JAGQLM010000145">
    <property type="protein sequence ID" value="MCA9375318.1"/>
    <property type="molecule type" value="Genomic_DNA"/>
</dbReference>
<protein>
    <submittedName>
        <fullName evidence="1">Uncharacterized protein</fullName>
    </submittedName>
</protein>